<evidence type="ECO:0000313" key="12">
    <source>
        <dbReference type="Proteomes" id="UP000078486"/>
    </source>
</evidence>
<dbReference type="OrthoDB" id="176590at2"/>
<dbReference type="InterPro" id="IPR003594">
    <property type="entry name" value="HATPase_dom"/>
</dbReference>
<evidence type="ECO:0000256" key="1">
    <source>
        <dbReference type="ARBA" id="ARBA00000085"/>
    </source>
</evidence>
<dbReference type="SUPFAM" id="SSF63829">
    <property type="entry name" value="Calcium-dependent phosphotriesterase"/>
    <property type="match status" value="3"/>
</dbReference>
<evidence type="ECO:0000256" key="2">
    <source>
        <dbReference type="ARBA" id="ARBA00012438"/>
    </source>
</evidence>
<dbReference type="InterPro" id="IPR013783">
    <property type="entry name" value="Ig-like_fold"/>
</dbReference>
<reference evidence="11 12" key="1">
    <citation type="submission" date="2016-01" db="EMBL/GenBank/DDBJ databases">
        <title>High potential of lignocellulose degradation of a new Verrucomicrobia species.</title>
        <authorList>
            <person name="Wang Y."/>
            <person name="Shi Y."/>
            <person name="Qiu Z."/>
            <person name="Liu S."/>
            <person name="Yang H."/>
        </authorList>
    </citation>
    <scope>NUCLEOTIDE SEQUENCE [LARGE SCALE GENOMIC DNA]</scope>
    <source>
        <strain evidence="11 12">TSB47</strain>
    </source>
</reference>
<dbReference type="Pfam" id="PF02518">
    <property type="entry name" value="HATPase_c"/>
    <property type="match status" value="1"/>
</dbReference>
<dbReference type="Gene3D" id="1.20.5.1930">
    <property type="match status" value="1"/>
</dbReference>
<dbReference type="PROSITE" id="PS50109">
    <property type="entry name" value="HIS_KIN"/>
    <property type="match status" value="1"/>
</dbReference>
<keyword evidence="9" id="KW-1133">Transmembrane helix</keyword>
<keyword evidence="9" id="KW-0812">Transmembrane</keyword>
<keyword evidence="8" id="KW-0902">Two-component regulatory system</keyword>
<dbReference type="EMBL" id="LRRQ01000107">
    <property type="protein sequence ID" value="OAM89066.1"/>
    <property type="molecule type" value="Genomic_DNA"/>
</dbReference>
<evidence type="ECO:0000256" key="8">
    <source>
        <dbReference type="ARBA" id="ARBA00023012"/>
    </source>
</evidence>
<proteinExistence type="predicted"/>
<dbReference type="Pfam" id="PF07494">
    <property type="entry name" value="Reg_prop"/>
    <property type="match status" value="2"/>
</dbReference>
<keyword evidence="12" id="KW-1185">Reference proteome</keyword>
<dbReference type="SMART" id="SM00387">
    <property type="entry name" value="HATPase_c"/>
    <property type="match status" value="1"/>
</dbReference>
<evidence type="ECO:0000256" key="6">
    <source>
        <dbReference type="ARBA" id="ARBA00022777"/>
    </source>
</evidence>
<evidence type="ECO:0000256" key="7">
    <source>
        <dbReference type="ARBA" id="ARBA00022840"/>
    </source>
</evidence>
<evidence type="ECO:0000256" key="4">
    <source>
        <dbReference type="ARBA" id="ARBA00022679"/>
    </source>
</evidence>
<evidence type="ECO:0000256" key="5">
    <source>
        <dbReference type="ARBA" id="ARBA00022741"/>
    </source>
</evidence>
<keyword evidence="9" id="KW-0472">Membrane</keyword>
<dbReference type="InterPro" id="IPR050482">
    <property type="entry name" value="Sensor_HK_TwoCompSys"/>
</dbReference>
<protein>
    <recommendedName>
        <fullName evidence="2">histidine kinase</fullName>
        <ecNumber evidence="2">2.7.13.3</ecNumber>
    </recommendedName>
</protein>
<dbReference type="Proteomes" id="UP000078486">
    <property type="component" value="Unassembled WGS sequence"/>
</dbReference>
<feature type="domain" description="Histidine kinase" evidence="10">
    <location>
        <begin position="945"/>
        <end position="1034"/>
    </location>
</feature>
<dbReference type="Gene3D" id="2.60.40.10">
    <property type="entry name" value="Immunoglobulins"/>
    <property type="match status" value="1"/>
</dbReference>
<dbReference type="InterPro" id="IPR005467">
    <property type="entry name" value="His_kinase_dom"/>
</dbReference>
<dbReference type="InterPro" id="IPR011123">
    <property type="entry name" value="Y_Y_Y"/>
</dbReference>
<keyword evidence="4" id="KW-0808">Transferase</keyword>
<accession>A0A178IIX4</accession>
<keyword evidence="3" id="KW-0597">Phosphoprotein</keyword>
<dbReference type="STRING" id="1184151.AW736_15065"/>
<comment type="catalytic activity">
    <reaction evidence="1">
        <text>ATP + protein L-histidine = ADP + protein N-phospho-L-histidine.</text>
        <dbReference type="EC" id="2.7.13.3"/>
    </reaction>
</comment>
<dbReference type="Gene3D" id="3.30.565.10">
    <property type="entry name" value="Histidine kinase-like ATPase, C-terminal domain"/>
    <property type="match status" value="1"/>
</dbReference>
<organism evidence="11 12">
    <name type="scientific">Termitidicoccus mucosus</name>
    <dbReference type="NCBI Taxonomy" id="1184151"/>
    <lineage>
        <taxon>Bacteria</taxon>
        <taxon>Pseudomonadati</taxon>
        <taxon>Verrucomicrobiota</taxon>
        <taxon>Opitutia</taxon>
        <taxon>Opitutales</taxon>
        <taxon>Opitutaceae</taxon>
        <taxon>Termitidicoccus</taxon>
    </lineage>
</organism>
<keyword evidence="5" id="KW-0547">Nucleotide-binding</keyword>
<name>A0A178IIX4_9BACT</name>
<dbReference type="AlphaFoldDB" id="A0A178IIX4"/>
<dbReference type="Pfam" id="PF07495">
    <property type="entry name" value="Y_Y_Y"/>
    <property type="match status" value="1"/>
</dbReference>
<keyword evidence="6" id="KW-0418">Kinase</keyword>
<dbReference type="GO" id="GO:0000155">
    <property type="term" value="F:phosphorelay sensor kinase activity"/>
    <property type="evidence" value="ECO:0007669"/>
    <property type="project" value="InterPro"/>
</dbReference>
<feature type="transmembrane region" description="Helical" evidence="9">
    <location>
        <begin position="793"/>
        <end position="811"/>
    </location>
</feature>
<dbReference type="InterPro" id="IPR015943">
    <property type="entry name" value="WD40/YVTN_repeat-like_dom_sf"/>
</dbReference>
<evidence type="ECO:0000259" key="10">
    <source>
        <dbReference type="PROSITE" id="PS50109"/>
    </source>
</evidence>
<dbReference type="Gene3D" id="2.130.10.10">
    <property type="entry name" value="YVTN repeat-like/Quinoprotein amine dehydrogenase"/>
    <property type="match status" value="3"/>
</dbReference>
<dbReference type="EC" id="2.7.13.3" evidence="2"/>
<evidence type="ECO:0000256" key="3">
    <source>
        <dbReference type="ARBA" id="ARBA00022553"/>
    </source>
</evidence>
<dbReference type="GO" id="GO:0005524">
    <property type="term" value="F:ATP binding"/>
    <property type="evidence" value="ECO:0007669"/>
    <property type="project" value="UniProtKB-KW"/>
</dbReference>
<evidence type="ECO:0000256" key="9">
    <source>
        <dbReference type="SAM" id="Phobius"/>
    </source>
</evidence>
<sequence>MSPLILFLRLLRLFTAIDNFRLSSFIRSTGLVFAMLAMASPLYITGAPPWNRDDSMLSIGEFVVSTWHGEGGLPHNAINDVVRDPRGFLWLGTQGGVARFDGRYFIDYPMPGEFAQGRPEIRALAVEDECTMVMLTGHGKLVRLRDGKFEPHPADALIRNASAADLAVDETGALWIGTVAPVSLMRWDGRRMETFGPESGVGRRSSRFCIVSEGKNRTWVASGDFLGWHDTDGLHRHKLLPDYSIMAAKAREGGLWVAGRDRLARFEDGKWRVVLEGADWPAAQVGIQDIYETADGVLWLATRRNGVLRFVDGKLTRLALRHDRVESINEDIDGNVWLGTNGGGLIRLKRKHHVIINTALGMPKDTSSSITEDETGALWFANQSGGPVRIKNGLTLVIRTGSGRIPYASNICADQRGTVWIGALDGLYSTPAVQPSDDARVLRRHDFNITNVQTLFCASGGDVWISWANGRIGRLHDEKLREFTKKEGWPGKRVAGVIEQQGPDGPEIWVATHYGLLFKLAKDSESFAEQPLPPKLKAVQIYALHADADNRLWLATSVGLLLWDKQNPMLFTCADGFPDDVLYQVISDNHNRLWTSSRRGIFCVEIGKLLAAKLAPGRSVPVTLFGRDDNLEGLSGMIGGQPMTWKSRDGRVWFATYRGVVGFDATRPSVETARKQPVYIDGLSANGAYTGIHSGNAPGDSQKPLRIGPHATQVEFSFAALNFSSPERTRVRRMLEGFDLDWIDATGERSSVYSRLLPGKYIFHVESMDAGGSAPGAQSSLVIEIAATWWQTGWFRAAIALVIVFAVAWIARRVSNRILRQRLRRLELEKALDRERVRIARDLHDELGSRISQVGFVADSVCRKADDPRQKEKLSGLAIQSRELVEDLHRIVWTVNPQNDSWQRLAAYISRYTQRLLHDTPITCTIDGVDAIPDIPVTPEIRHHLAAITKEALNNTLKYAQADHIKIQMNADHGHFTMSISDNGRGFDPAALREDDHYGLDNMRERMAEAGGQIEIKAGPGEGTQIMLNISLQYRPPHSPGNSD</sequence>
<dbReference type="PANTHER" id="PTHR24421:SF10">
    <property type="entry name" value="NITRATE_NITRITE SENSOR PROTEIN NARQ"/>
    <property type="match status" value="1"/>
</dbReference>
<keyword evidence="7" id="KW-0067">ATP-binding</keyword>
<gene>
    <name evidence="11" type="ORF">AW736_15065</name>
</gene>
<dbReference type="Pfam" id="PF07730">
    <property type="entry name" value="HisKA_3"/>
    <property type="match status" value="1"/>
</dbReference>
<dbReference type="InterPro" id="IPR036890">
    <property type="entry name" value="HATPase_C_sf"/>
</dbReference>
<evidence type="ECO:0000313" key="11">
    <source>
        <dbReference type="EMBL" id="OAM89066.1"/>
    </source>
</evidence>
<dbReference type="SUPFAM" id="SSF55874">
    <property type="entry name" value="ATPase domain of HSP90 chaperone/DNA topoisomerase II/histidine kinase"/>
    <property type="match status" value="1"/>
</dbReference>
<dbReference type="GO" id="GO:0016020">
    <property type="term" value="C:membrane"/>
    <property type="evidence" value="ECO:0007669"/>
    <property type="project" value="InterPro"/>
</dbReference>
<dbReference type="InterPro" id="IPR011712">
    <property type="entry name" value="Sig_transdc_His_kin_sub3_dim/P"/>
</dbReference>
<dbReference type="CDD" id="cd16917">
    <property type="entry name" value="HATPase_UhpB-NarQ-NarX-like"/>
    <property type="match status" value="1"/>
</dbReference>
<dbReference type="GO" id="GO:0046983">
    <property type="term" value="F:protein dimerization activity"/>
    <property type="evidence" value="ECO:0007669"/>
    <property type="project" value="InterPro"/>
</dbReference>
<dbReference type="PANTHER" id="PTHR24421">
    <property type="entry name" value="NITRATE/NITRITE SENSOR PROTEIN NARX-RELATED"/>
    <property type="match status" value="1"/>
</dbReference>
<dbReference type="InterPro" id="IPR011110">
    <property type="entry name" value="Reg_prop"/>
</dbReference>
<comment type="caution">
    <text evidence="11">The sequence shown here is derived from an EMBL/GenBank/DDBJ whole genome shotgun (WGS) entry which is preliminary data.</text>
</comment>